<dbReference type="InterPro" id="IPR029063">
    <property type="entry name" value="SAM-dependent_MTases_sf"/>
</dbReference>
<organism evidence="2 3">
    <name type="scientific">Paenibacillus cellulosilyticus</name>
    <dbReference type="NCBI Taxonomy" id="375489"/>
    <lineage>
        <taxon>Bacteria</taxon>
        <taxon>Bacillati</taxon>
        <taxon>Bacillota</taxon>
        <taxon>Bacilli</taxon>
        <taxon>Bacillales</taxon>
        <taxon>Paenibacillaceae</taxon>
        <taxon>Paenibacillus</taxon>
    </lineage>
</organism>
<dbReference type="Pfam" id="PF08241">
    <property type="entry name" value="Methyltransf_11"/>
    <property type="match status" value="1"/>
</dbReference>
<dbReference type="AlphaFoldDB" id="A0A2V2YRL2"/>
<evidence type="ECO:0000259" key="1">
    <source>
        <dbReference type="Pfam" id="PF08241"/>
    </source>
</evidence>
<dbReference type="GO" id="GO:0008757">
    <property type="term" value="F:S-adenosylmethionine-dependent methyltransferase activity"/>
    <property type="evidence" value="ECO:0007669"/>
    <property type="project" value="InterPro"/>
</dbReference>
<dbReference type="Proteomes" id="UP000246635">
    <property type="component" value="Unassembled WGS sequence"/>
</dbReference>
<keyword evidence="2" id="KW-0830">Ubiquinone</keyword>
<reference evidence="2 3" key="1">
    <citation type="submission" date="2018-05" db="EMBL/GenBank/DDBJ databases">
        <title>Genomic Encyclopedia of Type Strains, Phase III (KMG-III): the genomes of soil and plant-associated and newly described type strains.</title>
        <authorList>
            <person name="Whitman W."/>
        </authorList>
    </citation>
    <scope>NUCLEOTIDE SEQUENCE [LARGE SCALE GENOMIC DNA]</scope>
    <source>
        <strain evidence="2 3">CECT 5696</strain>
    </source>
</reference>
<dbReference type="PANTHER" id="PTHR42912">
    <property type="entry name" value="METHYLTRANSFERASE"/>
    <property type="match status" value="1"/>
</dbReference>
<comment type="caution">
    <text evidence="2">The sequence shown here is derived from an EMBL/GenBank/DDBJ whole genome shotgun (WGS) entry which is preliminary data.</text>
</comment>
<protein>
    <submittedName>
        <fullName evidence="2">Ubiquinone/menaquinone biosynthesis C-methylase UbiE</fullName>
    </submittedName>
</protein>
<sequence>MPSHEEIYQDSSNLYEEMVSRQPDLTEVIKEIRPYQGLDVLDLGAGSGRLTSIIAPEAKSVVCTDISNAMLELLDQKLSRGNLSPNWTTVVADHRSLPIADASIDLAVSGWSICYLTNTDNADWEQNLASVLDELTRVVKPNGTIIIFETMGTGAETPDPPEFLKPYYEQLENKYGFEHRWIRTDYTFANAAEARERTEFFFGPELAQWIEEKRWSIVPECAGIWWRHL</sequence>
<proteinExistence type="predicted"/>
<feature type="domain" description="Methyltransferase type 11" evidence="1">
    <location>
        <begin position="41"/>
        <end position="147"/>
    </location>
</feature>
<dbReference type="CDD" id="cd02440">
    <property type="entry name" value="AdoMet_MTases"/>
    <property type="match status" value="1"/>
</dbReference>
<dbReference type="InterPro" id="IPR050508">
    <property type="entry name" value="Methyltransf_Superfamily"/>
</dbReference>
<keyword evidence="2" id="KW-0489">Methyltransferase</keyword>
<keyword evidence="2" id="KW-0808">Transferase</keyword>
<name>A0A2V2YRL2_9BACL</name>
<evidence type="ECO:0000313" key="2">
    <source>
        <dbReference type="EMBL" id="PWV99550.1"/>
    </source>
</evidence>
<dbReference type="GO" id="GO:0032259">
    <property type="term" value="P:methylation"/>
    <property type="evidence" value="ECO:0007669"/>
    <property type="project" value="UniProtKB-KW"/>
</dbReference>
<dbReference type="SUPFAM" id="SSF53335">
    <property type="entry name" value="S-adenosyl-L-methionine-dependent methyltransferases"/>
    <property type="match status" value="1"/>
</dbReference>
<dbReference type="InterPro" id="IPR013216">
    <property type="entry name" value="Methyltransf_11"/>
</dbReference>
<evidence type="ECO:0000313" key="3">
    <source>
        <dbReference type="Proteomes" id="UP000246635"/>
    </source>
</evidence>
<keyword evidence="3" id="KW-1185">Reference proteome</keyword>
<dbReference type="Gene3D" id="3.40.50.150">
    <property type="entry name" value="Vaccinia Virus protein VP39"/>
    <property type="match status" value="1"/>
</dbReference>
<accession>A0A2V2YRL2</accession>
<gene>
    <name evidence="2" type="ORF">DFQ01_114129</name>
</gene>
<dbReference type="EMBL" id="QGTQ01000014">
    <property type="protein sequence ID" value="PWV99550.1"/>
    <property type="molecule type" value="Genomic_DNA"/>
</dbReference>
<dbReference type="RefSeq" id="WP_174812592.1">
    <property type="nucleotide sequence ID" value="NZ_CP054612.1"/>
</dbReference>